<proteinExistence type="predicted"/>
<accession>A0A1G4EFL6</accession>
<feature type="region of interest" description="Disordered" evidence="1">
    <location>
        <begin position="247"/>
        <end position="273"/>
    </location>
</feature>
<evidence type="ECO:0000256" key="1">
    <source>
        <dbReference type="SAM" id="MobiDB-lite"/>
    </source>
</evidence>
<dbReference type="EMBL" id="FLYI01000490">
    <property type="protein sequence ID" value="SCA82114.1"/>
    <property type="molecule type" value="Genomic_DNA"/>
</dbReference>
<dbReference type="VEuPathDB" id="PlasmoDB:PVPAM_000009000"/>
<dbReference type="VEuPathDB" id="PlasmoDB:PVX_079195"/>
<evidence type="ECO:0000313" key="2">
    <source>
        <dbReference type="EMBL" id="SCA82114.1"/>
    </source>
</evidence>
<protein>
    <submittedName>
        <fullName evidence="2">VIR protein</fullName>
    </submittedName>
</protein>
<organism evidence="2 3">
    <name type="scientific">Plasmodium vivax</name>
    <name type="common">malaria parasite P. vivax</name>
    <dbReference type="NCBI Taxonomy" id="5855"/>
    <lineage>
        <taxon>Eukaryota</taxon>
        <taxon>Sar</taxon>
        <taxon>Alveolata</taxon>
        <taxon>Apicomplexa</taxon>
        <taxon>Aconoidasida</taxon>
        <taxon>Haemosporida</taxon>
        <taxon>Plasmodiidae</taxon>
        <taxon>Plasmodium</taxon>
        <taxon>Plasmodium (Plasmodium)</taxon>
    </lineage>
</organism>
<reference evidence="2 3" key="1">
    <citation type="submission" date="2016-07" db="EMBL/GenBank/DDBJ databases">
        <authorList>
            <consortium name="Pathogen Informatics"/>
        </authorList>
    </citation>
    <scope>NUCLEOTIDE SEQUENCE [LARGE SCALE GENOMIC DNA]</scope>
</reference>
<dbReference type="InterPro" id="IPR008780">
    <property type="entry name" value="Plasmodium_Vir"/>
</dbReference>
<evidence type="ECO:0000313" key="3">
    <source>
        <dbReference type="Proteomes" id="UP000305196"/>
    </source>
</evidence>
<gene>
    <name evidence="2" type="ORF">PVC01_000116600</name>
</gene>
<name>A0A1G4EFL6_PLAVI</name>
<dbReference type="VEuPathDB" id="PlasmoDB:PVP01_0003540"/>
<dbReference type="VEuPathDB" id="PlasmoDB:PVW1_060035500"/>
<dbReference type="AlphaFoldDB" id="A0A1G4EFL6"/>
<feature type="compositionally biased region" description="Basic and acidic residues" evidence="1">
    <location>
        <begin position="249"/>
        <end position="273"/>
    </location>
</feature>
<dbReference type="Proteomes" id="UP000305196">
    <property type="component" value="Unassembled WGS sequence"/>
</dbReference>
<dbReference type="Pfam" id="PF05795">
    <property type="entry name" value="Plasmodium_Vir"/>
    <property type="match status" value="1"/>
</dbReference>
<sequence length="455" mass="52843">MANPEKVPEYISYPDYVKAKGEFLRTMDKNPDNERLQNIINDIYKESHKSNLNNKTFKKLHSVLSNDQAFYTGITKHYCGFINHWLNKEIQDINNHFDETYLPIFQKFSDKLSIIKTKRSDQLCNNSIFNIDHETLNIMDILYGLYDEYDKIKSLKGESYYESCNKFLLLAKNHNNAIDNYYENNIKLYNKFEHIKKLIGDLKMQPNYPCIKDIYLNEPEKVIKKRQEEEQQAIIKKRLEEEAQQAIQQERERERERERKREREREGERDRLKSVLALNGEGSDTLRGFGTTENNALSSMLHAREDGLSENSISLRGQPYLEENKFTHSQIHLLDPLARRKEAMDQSDIKNYELESNHISQTDTSGAFGSLQNTISGFIKDVDPGPVLGVSGGMGALFLLFKYTPVGSFFGGRRGRFRQIPRSFNGPFQGGFPDFQDYDVGYIGYSPMNINPLAE</sequence>